<sequence length="748" mass="85620">MDLNLHCDVNVSVGGPLSALLTSIRPKSVLDKLAQTDKSFEQLEYHYNEFGFRVDKEDGAEPDSNKILGQPFVEDHQQKLKWQAHLEFTCNSEVEELTWDKIGPSIPRSDKLSQLVKDGIPHSMRAQVWMRLSGALQKRNGSKITYSEVVKASSNTNLSVVRAIEKDLLRTMPSNICFSNLDSPGIPRLRQVLNALAWFYPDNGYCQGTGMIVSHLLLFMEEEDVFWMMCAIIEDLIPSTYFGLDLLGVHVDQRVLRQLTIQFLPFVDNLLQKHEIEISLISLHWFITLYAGVLHTKILVRVWDQFFMDGSIVLFQVAMGMLKMKENLLTELDNSAMIFNALSEIPTLVDDGDQLLKASNDTAGSLSAVVLDTHRAKHQAYLLAEHGRHSNEYMAPRKQMVRRRSFIGKLFSGSSIDEGFENLKAKNIKQTELISDLKSAIQNIINHFRKLDRVNDADLIPDYSPESHMKDHDDYMNVSRHRHQRAKAILDFERNDDDELGFKKNDIISLINMRDEHCWVGELNGLQGWFPAKFVELVDERSKTYSTAGDGYVNSSITDLVRGGLCPALAAIFEHGLRRPMLLGNACHPWQFIEEAATHEVEKDFDSVFSRLVLCKTFRLDEDGKVLTPEELLYRCIQSVNMSHNNAHAQMDVKLRSLVCHGLNEQVLHLWLEALCSSLPIVQKWYHPWSYLLSPGWVQIKCELRLLSKFTFYLPPDGELPKKNRSKETLKEGVRDMLVKHHLFSWDL</sequence>
<organism evidence="8 9">
    <name type="scientific">Clavelina lepadiformis</name>
    <name type="common">Light-bulb sea squirt</name>
    <name type="synonym">Ascidia lepadiformis</name>
    <dbReference type="NCBI Taxonomy" id="159417"/>
    <lineage>
        <taxon>Eukaryota</taxon>
        <taxon>Metazoa</taxon>
        <taxon>Chordata</taxon>
        <taxon>Tunicata</taxon>
        <taxon>Ascidiacea</taxon>
        <taxon>Aplousobranchia</taxon>
        <taxon>Clavelinidae</taxon>
        <taxon>Clavelina</taxon>
    </lineage>
</organism>
<keyword evidence="2 4" id="KW-0728">SH3 domain</keyword>
<evidence type="ECO:0000256" key="2">
    <source>
        <dbReference type="ARBA" id="ARBA00022443"/>
    </source>
</evidence>
<dbReference type="Gene3D" id="1.10.10.750">
    <property type="entry name" value="Ypt/Rab-GAP domain of gyp1p, domain 1"/>
    <property type="match status" value="1"/>
</dbReference>
<dbReference type="PANTHER" id="PTHR47219">
    <property type="entry name" value="RAB GTPASE-ACTIVATING PROTEIN 1-LIKE"/>
    <property type="match status" value="1"/>
</dbReference>
<dbReference type="Gene3D" id="1.10.472.80">
    <property type="entry name" value="Ypt/Rab-GAP domain of gyp1p, domain 3"/>
    <property type="match status" value="1"/>
</dbReference>
<dbReference type="SUPFAM" id="SSF140741">
    <property type="entry name" value="RUN domain-like"/>
    <property type="match status" value="1"/>
</dbReference>
<dbReference type="PROSITE" id="PS50826">
    <property type="entry name" value="RUN"/>
    <property type="match status" value="1"/>
</dbReference>
<dbReference type="InterPro" id="IPR037213">
    <property type="entry name" value="Run_dom_sf"/>
</dbReference>
<dbReference type="Pfam" id="PF02759">
    <property type="entry name" value="RUN"/>
    <property type="match status" value="1"/>
</dbReference>
<feature type="domain" description="Rab-GAP TBC" evidence="6">
    <location>
        <begin position="119"/>
        <end position="310"/>
    </location>
</feature>
<proteinExistence type="inferred from homology"/>
<comment type="caution">
    <text evidence="8">The sequence shown here is derived from an EMBL/GenBank/DDBJ whole genome shotgun (WGS) entry which is preliminary data.</text>
</comment>
<dbReference type="InterPro" id="IPR036028">
    <property type="entry name" value="SH3-like_dom_sf"/>
</dbReference>
<reference evidence="8 9" key="1">
    <citation type="submission" date="2024-02" db="EMBL/GenBank/DDBJ databases">
        <authorList>
            <person name="Daric V."/>
            <person name="Darras S."/>
        </authorList>
    </citation>
    <scope>NUCLEOTIDE SEQUENCE [LARGE SCALE GENOMIC DNA]</scope>
</reference>
<dbReference type="InterPro" id="IPR004012">
    <property type="entry name" value="Run_dom"/>
</dbReference>
<dbReference type="InterPro" id="IPR000195">
    <property type="entry name" value="Rab-GAP-TBC_dom"/>
</dbReference>
<comment type="similarity">
    <text evidence="1">Belongs to the small G protein signaling modulator family.</text>
</comment>
<dbReference type="EMBL" id="CAWYQH010000141">
    <property type="protein sequence ID" value="CAK8694935.1"/>
    <property type="molecule type" value="Genomic_DNA"/>
</dbReference>
<dbReference type="SMART" id="SM00164">
    <property type="entry name" value="TBC"/>
    <property type="match status" value="1"/>
</dbReference>
<dbReference type="InterPro" id="IPR001452">
    <property type="entry name" value="SH3_domain"/>
</dbReference>
<dbReference type="SUPFAM" id="SSF47923">
    <property type="entry name" value="Ypt/Rab-GAP domain of gyp1p"/>
    <property type="match status" value="2"/>
</dbReference>
<dbReference type="Pfam" id="PF00018">
    <property type="entry name" value="SH3_1"/>
    <property type="match status" value="1"/>
</dbReference>
<dbReference type="SUPFAM" id="SSF50044">
    <property type="entry name" value="SH3-domain"/>
    <property type="match status" value="1"/>
</dbReference>
<name>A0ABP0GXE0_CLALP</name>
<evidence type="ECO:0000313" key="8">
    <source>
        <dbReference type="EMBL" id="CAK8694935.1"/>
    </source>
</evidence>
<protein>
    <recommendedName>
        <fullName evidence="3">RUN and TBC1 domain-containing protein 3</fullName>
    </recommendedName>
</protein>
<evidence type="ECO:0000259" key="7">
    <source>
        <dbReference type="PROSITE" id="PS50826"/>
    </source>
</evidence>
<dbReference type="Proteomes" id="UP001642483">
    <property type="component" value="Unassembled WGS sequence"/>
</dbReference>
<dbReference type="InterPro" id="IPR050302">
    <property type="entry name" value="Rab_GAP_TBC_domain"/>
</dbReference>
<feature type="domain" description="RUN" evidence="7">
    <location>
        <begin position="556"/>
        <end position="719"/>
    </location>
</feature>
<evidence type="ECO:0000313" key="9">
    <source>
        <dbReference type="Proteomes" id="UP001642483"/>
    </source>
</evidence>
<dbReference type="CDD" id="cd17688">
    <property type="entry name" value="RUN_SGSM3"/>
    <property type="match status" value="1"/>
</dbReference>
<evidence type="ECO:0000256" key="3">
    <source>
        <dbReference type="ARBA" id="ARBA00030864"/>
    </source>
</evidence>
<accession>A0ABP0GXE0</accession>
<dbReference type="Gene3D" id="1.20.58.900">
    <property type="match status" value="1"/>
</dbReference>
<keyword evidence="9" id="KW-1185">Reference proteome</keyword>
<evidence type="ECO:0000256" key="1">
    <source>
        <dbReference type="ARBA" id="ARBA00006296"/>
    </source>
</evidence>
<dbReference type="Gene3D" id="1.10.8.270">
    <property type="entry name" value="putative rabgap domain of human tbc1 domain family member 14 like domains"/>
    <property type="match status" value="1"/>
</dbReference>
<dbReference type="SMART" id="SM00326">
    <property type="entry name" value="SH3"/>
    <property type="match status" value="1"/>
</dbReference>
<dbReference type="PROSITE" id="PS50086">
    <property type="entry name" value="TBC_RABGAP"/>
    <property type="match status" value="1"/>
</dbReference>
<gene>
    <name evidence="8" type="ORF">CVLEPA_LOCUS28258</name>
</gene>
<evidence type="ECO:0000259" key="6">
    <source>
        <dbReference type="PROSITE" id="PS50086"/>
    </source>
</evidence>
<dbReference type="SMART" id="SM00593">
    <property type="entry name" value="RUN"/>
    <property type="match status" value="1"/>
</dbReference>
<dbReference type="Pfam" id="PF00566">
    <property type="entry name" value="RabGAP-TBC"/>
    <property type="match status" value="1"/>
</dbReference>
<evidence type="ECO:0000256" key="4">
    <source>
        <dbReference type="PROSITE-ProRule" id="PRU00192"/>
    </source>
</evidence>
<dbReference type="PANTHER" id="PTHR47219:SF13">
    <property type="entry name" value="RUN AND TBC1 DOMAIN-CONTAINING PROTEIN 3"/>
    <property type="match status" value="1"/>
</dbReference>
<dbReference type="InterPro" id="IPR035969">
    <property type="entry name" value="Rab-GAP_TBC_sf"/>
</dbReference>
<evidence type="ECO:0000259" key="5">
    <source>
        <dbReference type="PROSITE" id="PS50002"/>
    </source>
</evidence>
<dbReference type="Gene3D" id="2.30.30.40">
    <property type="entry name" value="SH3 Domains"/>
    <property type="match status" value="1"/>
</dbReference>
<feature type="domain" description="SH3" evidence="5">
    <location>
        <begin position="481"/>
        <end position="540"/>
    </location>
</feature>
<dbReference type="PROSITE" id="PS50002">
    <property type="entry name" value="SH3"/>
    <property type="match status" value="1"/>
</dbReference>